<sequence length="919" mass="104218">MAPRKKPSAKAPVKPAAAAQATAQPQPIVPAPKGPVDNRALPKKESELFRQVLQLYETKQFTTGLKTVNQILENFPDHGESLAMKGIFLSCTGQKPLGYETVKRGVAKDSGSHIVWHVYALILRADKNFEEALKCYKKAVAIEPDSMSLMNDLAMLSVHLRYYAEYAAARLSILRSQPRVRRNWVYLAVAQHLAGQHWEADRTLTHFEKMLRDVPDREYEYGEILMYHAMVLEESGDLERTLEFLSEQSGQIVDRTAYSVQRAHILLKLGRLEAADWAWEVILEENPDSYEYIKASVLAKGADCDAKTEEGRAKAVEILDKLAEKYPRSLAIRRISLELVSGADFRTRAFTYLTNALSKGIPSVFADIKSLYTDKEKCQIIGELAEAFRQGLEEKGNFGAAEDDDTVESSTTYLWTLYFLAQHHSALSNHSAALSLLSLASTHTPSLPELHMLRARVLKRAGDEVGAMNAMQEARELDGQDRFLNSKCAKYLVRAEKIKEAEEVLGLFTKKDAPSPLEDLIDMQCLWILEEEAKSFIRQNNHALALKRYHQIFKTFHDIEEDQYDFHSYCIRKGTLRAYIQLLRYNDTLRSHPSYVAGAKGAIEIYLRLHDDPSSIQPPALTNGEAEEERKRLEEEEKRVREKKEREEKDRLEAERIEREKKLSKQVAKDKGKKVADKKPEPEKEVDDEPAFDLDPRGLQLLKAEEPLVEALKFLRPLQKEAPKEVETWFLTFEIAMRREKYLQALRALRSAYALSPSHPSLRPLITRFAVLVRSSSFASTQNEFVTSTISTELPELLGGLELEQFVVDGLQKSEGAEQVLGAARSMLELRGKDGEKKEVEELVFQLLREEVAVKVKPTLDGLRLLNSFSSPRADEYRQLASQRFPLARVFKTAEELAALDAKAEVKSEDQAGKEVVEE</sequence>
<reference evidence="5 6" key="1">
    <citation type="submission" date="2016-07" db="EMBL/GenBank/DDBJ databases">
        <title>Pervasive Adenine N6-methylation of Active Genes in Fungi.</title>
        <authorList>
            <consortium name="DOE Joint Genome Institute"/>
            <person name="Mondo S.J."/>
            <person name="Dannebaum R.O."/>
            <person name="Kuo R.C."/>
            <person name="Labutti K."/>
            <person name="Haridas S."/>
            <person name="Kuo A."/>
            <person name="Salamov A."/>
            <person name="Ahrendt S.R."/>
            <person name="Lipzen A."/>
            <person name="Sullivan W."/>
            <person name="Andreopoulos W.B."/>
            <person name="Clum A."/>
            <person name="Lindquist E."/>
            <person name="Daum C."/>
            <person name="Ramamoorthy G.K."/>
            <person name="Gryganskyi A."/>
            <person name="Culley D."/>
            <person name="Magnuson J.K."/>
            <person name="James T.Y."/>
            <person name="O'Malley M.A."/>
            <person name="Stajich J.E."/>
            <person name="Spatafora J.W."/>
            <person name="Visel A."/>
            <person name="Grigoriev I.V."/>
        </authorList>
    </citation>
    <scope>NUCLEOTIDE SEQUENCE [LARGE SCALE GENOMIC DNA]</scope>
    <source>
        <strain evidence="5 6">62-1032</strain>
    </source>
</reference>
<keyword evidence="2 3" id="KW-0802">TPR repeat</keyword>
<organism evidence="5 6">
    <name type="scientific">Leucosporidium creatinivorum</name>
    <dbReference type="NCBI Taxonomy" id="106004"/>
    <lineage>
        <taxon>Eukaryota</taxon>
        <taxon>Fungi</taxon>
        <taxon>Dikarya</taxon>
        <taxon>Basidiomycota</taxon>
        <taxon>Pucciniomycotina</taxon>
        <taxon>Microbotryomycetes</taxon>
        <taxon>Leucosporidiales</taxon>
        <taxon>Leucosporidium</taxon>
    </lineage>
</organism>
<dbReference type="Gene3D" id="1.25.40.1010">
    <property type="match status" value="1"/>
</dbReference>
<comment type="caution">
    <text evidence="5">The sequence shown here is derived from an EMBL/GenBank/DDBJ whole genome shotgun (WGS) entry which is preliminary data.</text>
</comment>
<dbReference type="PIRSF" id="PIRSF000422">
    <property type="entry name" value="N-terminal-AcTrfase-A_aux_su"/>
    <property type="match status" value="1"/>
</dbReference>
<dbReference type="AlphaFoldDB" id="A0A1Y2FXV2"/>
<dbReference type="SMART" id="SM00028">
    <property type="entry name" value="TPR"/>
    <property type="match status" value="5"/>
</dbReference>
<dbReference type="Pfam" id="PF07719">
    <property type="entry name" value="TPR_2"/>
    <property type="match status" value="1"/>
</dbReference>
<keyword evidence="6" id="KW-1185">Reference proteome</keyword>
<gene>
    <name evidence="5" type="ORF">BCR35DRAFT_301896</name>
</gene>
<proteinExistence type="predicted"/>
<dbReference type="EMBL" id="MCGR01000011">
    <property type="protein sequence ID" value="ORY88359.1"/>
    <property type="molecule type" value="Genomic_DNA"/>
</dbReference>
<dbReference type="InterPro" id="IPR021183">
    <property type="entry name" value="NatA_aux_su"/>
</dbReference>
<dbReference type="Proteomes" id="UP000193467">
    <property type="component" value="Unassembled WGS sequence"/>
</dbReference>
<feature type="region of interest" description="Disordered" evidence="4">
    <location>
        <begin position="1"/>
        <end position="39"/>
    </location>
</feature>
<dbReference type="PANTHER" id="PTHR22767">
    <property type="entry name" value="N-TERMINAL ACETYLTRANSFERASE-RELATED"/>
    <property type="match status" value="1"/>
</dbReference>
<evidence type="ECO:0000256" key="4">
    <source>
        <dbReference type="SAM" id="MobiDB-lite"/>
    </source>
</evidence>
<dbReference type="PROSITE" id="PS50005">
    <property type="entry name" value="TPR"/>
    <property type="match status" value="1"/>
</dbReference>
<evidence type="ECO:0000256" key="2">
    <source>
        <dbReference type="ARBA" id="ARBA00022803"/>
    </source>
</evidence>
<dbReference type="FunCoup" id="A0A1Y2FXV2">
    <property type="interactions" value="545"/>
</dbReference>
<dbReference type="Pfam" id="PF12569">
    <property type="entry name" value="NatA_aux_su"/>
    <property type="match status" value="1"/>
</dbReference>
<protein>
    <submittedName>
        <fullName evidence="5">NMDA receptor-regulated protein 1-domain-containing protein</fullName>
    </submittedName>
</protein>
<accession>A0A1Y2FXV2</accession>
<keyword evidence="5" id="KW-0675">Receptor</keyword>
<feature type="region of interest" description="Disordered" evidence="4">
    <location>
        <begin position="614"/>
        <end position="692"/>
    </location>
</feature>
<dbReference type="InParanoid" id="A0A1Y2FXV2"/>
<dbReference type="InterPro" id="IPR019734">
    <property type="entry name" value="TPR_rpt"/>
</dbReference>
<feature type="repeat" description="TPR" evidence="3">
    <location>
        <begin position="113"/>
        <end position="146"/>
    </location>
</feature>
<keyword evidence="1" id="KW-0677">Repeat</keyword>
<dbReference type="OrthoDB" id="10263032at2759"/>
<dbReference type="InterPro" id="IPR011990">
    <property type="entry name" value="TPR-like_helical_dom_sf"/>
</dbReference>
<dbReference type="STRING" id="106004.A0A1Y2FXV2"/>
<dbReference type="GO" id="GO:0031415">
    <property type="term" value="C:NatA complex"/>
    <property type="evidence" value="ECO:0007669"/>
    <property type="project" value="TreeGrafter"/>
</dbReference>
<name>A0A1Y2FXV2_9BASI</name>
<evidence type="ECO:0000256" key="1">
    <source>
        <dbReference type="ARBA" id="ARBA00022737"/>
    </source>
</evidence>
<evidence type="ECO:0000256" key="3">
    <source>
        <dbReference type="PROSITE-ProRule" id="PRU00339"/>
    </source>
</evidence>
<evidence type="ECO:0000313" key="6">
    <source>
        <dbReference type="Proteomes" id="UP000193467"/>
    </source>
</evidence>
<feature type="compositionally biased region" description="Low complexity" evidence="4">
    <location>
        <begin position="9"/>
        <end position="26"/>
    </location>
</feature>
<evidence type="ECO:0000313" key="5">
    <source>
        <dbReference type="EMBL" id="ORY88359.1"/>
    </source>
</evidence>
<dbReference type="InterPro" id="IPR013105">
    <property type="entry name" value="TPR_2"/>
</dbReference>
<dbReference type="PANTHER" id="PTHR22767:SF2">
    <property type="entry name" value="N(ALPHA)-ACETYLTRANSFERASE 15_16, ISOFORM A"/>
    <property type="match status" value="1"/>
</dbReference>
<dbReference type="SUPFAM" id="SSF48452">
    <property type="entry name" value="TPR-like"/>
    <property type="match status" value="2"/>
</dbReference>
<dbReference type="Gene3D" id="1.25.40.1040">
    <property type="match status" value="1"/>
</dbReference>
<feature type="compositionally biased region" description="Basic and acidic residues" evidence="4">
    <location>
        <begin position="628"/>
        <end position="683"/>
    </location>
</feature>